<evidence type="ECO:0000259" key="3">
    <source>
        <dbReference type="PROSITE" id="PS50048"/>
    </source>
</evidence>
<dbReference type="GO" id="GO:0000981">
    <property type="term" value="F:DNA-binding transcription factor activity, RNA polymerase II-specific"/>
    <property type="evidence" value="ECO:0007669"/>
    <property type="project" value="InterPro"/>
</dbReference>
<dbReference type="PANTHER" id="PTHR46910:SF38">
    <property type="entry name" value="ZN(2)-C6 FUNGAL-TYPE DOMAIN-CONTAINING PROTEIN"/>
    <property type="match status" value="1"/>
</dbReference>
<feature type="domain" description="Zn(2)-C6 fungal-type" evidence="3">
    <location>
        <begin position="11"/>
        <end position="47"/>
    </location>
</feature>
<comment type="caution">
    <text evidence="4">The sequence shown here is derived from an EMBL/GenBank/DDBJ whole genome shotgun (WGS) entry which is preliminary data.</text>
</comment>
<dbReference type="InterPro" id="IPR036864">
    <property type="entry name" value="Zn2-C6_fun-type_DNA-bd_sf"/>
</dbReference>
<keyword evidence="1" id="KW-0479">Metal-binding</keyword>
<dbReference type="SUPFAM" id="SSF57701">
    <property type="entry name" value="Zn2/Cys6 DNA-binding domain"/>
    <property type="match status" value="1"/>
</dbReference>
<dbReference type="CDD" id="cd00067">
    <property type="entry name" value="GAL4"/>
    <property type="match status" value="1"/>
</dbReference>
<dbReference type="Pfam" id="PF00172">
    <property type="entry name" value="Zn_clus"/>
    <property type="match status" value="1"/>
</dbReference>
<dbReference type="PROSITE" id="PS50048">
    <property type="entry name" value="ZN2_CY6_FUNGAL_2"/>
    <property type="match status" value="1"/>
</dbReference>
<dbReference type="GO" id="GO:0008270">
    <property type="term" value="F:zinc ion binding"/>
    <property type="evidence" value="ECO:0007669"/>
    <property type="project" value="InterPro"/>
</dbReference>
<evidence type="ECO:0000313" key="5">
    <source>
        <dbReference type="Proteomes" id="UP000266152"/>
    </source>
</evidence>
<dbReference type="GO" id="GO:0003677">
    <property type="term" value="F:DNA binding"/>
    <property type="evidence" value="ECO:0007669"/>
    <property type="project" value="InterPro"/>
</dbReference>
<evidence type="ECO:0000256" key="2">
    <source>
        <dbReference type="ARBA" id="ARBA00023242"/>
    </source>
</evidence>
<dbReference type="EMBL" id="PXOF01000023">
    <property type="protein sequence ID" value="RGP73958.1"/>
    <property type="molecule type" value="Genomic_DNA"/>
</dbReference>
<dbReference type="InterPro" id="IPR050987">
    <property type="entry name" value="AtrR-like"/>
</dbReference>
<dbReference type="AlphaFoldDB" id="A0A395SNC6"/>
<keyword evidence="5" id="KW-1185">Reference proteome</keyword>
<dbReference type="SMART" id="SM00066">
    <property type="entry name" value="GAL4"/>
    <property type="match status" value="1"/>
</dbReference>
<dbReference type="Proteomes" id="UP000266152">
    <property type="component" value="Unassembled WGS sequence"/>
</dbReference>
<keyword evidence="2" id="KW-0539">Nucleus</keyword>
<dbReference type="PANTHER" id="PTHR46910">
    <property type="entry name" value="TRANSCRIPTION FACTOR PDR1"/>
    <property type="match status" value="1"/>
</dbReference>
<dbReference type="Pfam" id="PF04082">
    <property type="entry name" value="Fungal_trans"/>
    <property type="match status" value="1"/>
</dbReference>
<gene>
    <name evidence="4" type="ORF">FSPOR_1652</name>
</gene>
<dbReference type="GO" id="GO:0006351">
    <property type="term" value="P:DNA-templated transcription"/>
    <property type="evidence" value="ECO:0007669"/>
    <property type="project" value="InterPro"/>
</dbReference>
<dbReference type="CDD" id="cd12148">
    <property type="entry name" value="fungal_TF_MHR"/>
    <property type="match status" value="1"/>
</dbReference>
<name>A0A395SNC6_FUSSP</name>
<protein>
    <submittedName>
        <fullName evidence="4">Fungal transcriptional regulatory</fullName>
    </submittedName>
</protein>
<evidence type="ECO:0000256" key="1">
    <source>
        <dbReference type="ARBA" id="ARBA00022723"/>
    </source>
</evidence>
<accession>A0A395SNC6</accession>
<dbReference type="STRING" id="5514.A0A395SNC6"/>
<reference evidence="4 5" key="1">
    <citation type="journal article" date="2018" name="PLoS Pathog.">
        <title>Evolution of structural diversity of trichothecenes, a family of toxins produced by plant pathogenic and entomopathogenic fungi.</title>
        <authorList>
            <person name="Proctor R.H."/>
            <person name="McCormick S.P."/>
            <person name="Kim H.S."/>
            <person name="Cardoza R.E."/>
            <person name="Stanley A.M."/>
            <person name="Lindo L."/>
            <person name="Kelly A."/>
            <person name="Brown D.W."/>
            <person name="Lee T."/>
            <person name="Vaughan M.M."/>
            <person name="Alexander N.J."/>
            <person name="Busman M."/>
            <person name="Gutierrez S."/>
        </authorList>
    </citation>
    <scope>NUCLEOTIDE SEQUENCE [LARGE SCALE GENOMIC DNA]</scope>
    <source>
        <strain evidence="4 5">NRRL 3299</strain>
    </source>
</reference>
<sequence length="640" mass="70835">MYLKRGVKRQSCDFCFRRKVRCDRLSRRSQNHSQCSHCELRDLPCIANPGSAGSPNNRAIENLPRSIGSPITSGNDNRLDVNNGRQAQASPNDTIIVGNDNVSPPLSTPAPNHVSNHVSPIAANIQHSAIDLAWPEIDWELGTESISFLDGIFTQNHNFDIISNMPPGDASGEIAAASQSPYELSGVDSITSQVAIEAYFDLASLALPILSREAFMWDYKSHKASPALVCAIACRGCPFISTAGKWTVQQQFASQFRQKFLEARLIAENEQSIRLDDLEALALMIDFAYKTSEDVNAPLHSQLGNLFLTHDSLVLMTLQYQILGHSFVAGGSSELLYGAEDRKRLLFWHVYGVDAFHTLQTKLPSRIRDTHLDVPNLAGHEERTYLDSILALAMIARNIHQTLPGPTLGQVVTQYSDVSELYDQLADWNMTLPSQLQICRSGGRTSCGSYNTKDVSPVHTLQQAVLAFLEHNCYMQIEACLSKSRIEDLTSIEAFMLTHLIEYKTLETTQNIIELVPWLRSQHVYHTISTGKSAYTVFDIIPGILRDICAGTSFWLCDRGKRILNRDTLLCPPLRNEAPEGTSNKPSPLKKGAESFAVGAATLRDAVATAGSHMDTPLLVEELDGQLSILKEIMKNINDE</sequence>
<dbReference type="Gene3D" id="4.10.240.10">
    <property type="entry name" value="Zn(2)-C6 fungal-type DNA-binding domain"/>
    <property type="match status" value="1"/>
</dbReference>
<dbReference type="InterPro" id="IPR001138">
    <property type="entry name" value="Zn2Cys6_DnaBD"/>
</dbReference>
<evidence type="ECO:0000313" key="4">
    <source>
        <dbReference type="EMBL" id="RGP73958.1"/>
    </source>
</evidence>
<organism evidence="4 5">
    <name type="scientific">Fusarium sporotrichioides</name>
    <dbReference type="NCBI Taxonomy" id="5514"/>
    <lineage>
        <taxon>Eukaryota</taxon>
        <taxon>Fungi</taxon>
        <taxon>Dikarya</taxon>
        <taxon>Ascomycota</taxon>
        <taxon>Pezizomycotina</taxon>
        <taxon>Sordariomycetes</taxon>
        <taxon>Hypocreomycetidae</taxon>
        <taxon>Hypocreales</taxon>
        <taxon>Nectriaceae</taxon>
        <taxon>Fusarium</taxon>
    </lineage>
</organism>
<proteinExistence type="predicted"/>
<dbReference type="InterPro" id="IPR007219">
    <property type="entry name" value="XnlR_reg_dom"/>
</dbReference>